<sequence length="296" mass="34634">MVKSRVNIVVSTYNGEKYIKEQMDSLLAQDYDNIRIYVRDDESSDNTLKILRQYEKQGDICVIQGKNKGFSASFFNVLEYAKEGEYWAFCDQDDIWFPEKISLAVKWLDAQNQNQPLLYYSLSEMFDENGVLGLQEPPKNSLCFRRAMTGTFGVGFSMVVNKRLRDEMLKCDPDKVHSHDWLAGAIALGFGKIYVEGKICARYRRLETSVTKISFTKKIKWLCSSICDQGDVRERNVEFYRQYKDCLPDKNRYWSKLFGDELSLQTQLKKVFYRKRWRPSLSSEVVMRFLMAIGKV</sequence>
<dbReference type="EMBL" id="QRJH01000004">
    <property type="protein sequence ID" value="RHH18566.1"/>
    <property type="molecule type" value="Genomic_DNA"/>
</dbReference>
<dbReference type="SUPFAM" id="SSF53448">
    <property type="entry name" value="Nucleotide-diphospho-sugar transferases"/>
    <property type="match status" value="1"/>
</dbReference>
<comment type="caution">
    <text evidence="2">The sequence shown here is derived from an EMBL/GenBank/DDBJ whole genome shotgun (WGS) entry which is preliminary data.</text>
</comment>
<evidence type="ECO:0000259" key="1">
    <source>
        <dbReference type="Pfam" id="PF00535"/>
    </source>
</evidence>
<dbReference type="Pfam" id="PF00535">
    <property type="entry name" value="Glycos_transf_2"/>
    <property type="match status" value="1"/>
</dbReference>
<dbReference type="Gene3D" id="3.90.550.10">
    <property type="entry name" value="Spore Coat Polysaccharide Biosynthesis Protein SpsA, Chain A"/>
    <property type="match status" value="1"/>
</dbReference>
<evidence type="ECO:0000313" key="3">
    <source>
        <dbReference type="Proteomes" id="UP000284024"/>
    </source>
</evidence>
<feature type="domain" description="Glycosyltransferase 2-like" evidence="1">
    <location>
        <begin position="8"/>
        <end position="113"/>
    </location>
</feature>
<keyword evidence="2" id="KW-0808">Transferase</keyword>
<organism evidence="2 3">
    <name type="scientific">Blautia obeum</name>
    <dbReference type="NCBI Taxonomy" id="40520"/>
    <lineage>
        <taxon>Bacteria</taxon>
        <taxon>Bacillati</taxon>
        <taxon>Bacillota</taxon>
        <taxon>Clostridia</taxon>
        <taxon>Lachnospirales</taxon>
        <taxon>Lachnospiraceae</taxon>
        <taxon>Blautia</taxon>
    </lineage>
</organism>
<accession>A0A414W1Q7</accession>
<dbReference type="Proteomes" id="UP000284024">
    <property type="component" value="Unassembled WGS sequence"/>
</dbReference>
<dbReference type="PANTHER" id="PTHR22916">
    <property type="entry name" value="GLYCOSYLTRANSFERASE"/>
    <property type="match status" value="1"/>
</dbReference>
<reference evidence="2 3" key="1">
    <citation type="submission" date="2018-08" db="EMBL/GenBank/DDBJ databases">
        <title>A genome reference for cultivated species of the human gut microbiota.</title>
        <authorList>
            <person name="Zou Y."/>
            <person name="Xue W."/>
            <person name="Luo G."/>
        </authorList>
    </citation>
    <scope>NUCLEOTIDE SEQUENCE [LARGE SCALE GENOMIC DNA]</scope>
    <source>
        <strain evidence="2 3">AM18-2AC</strain>
    </source>
</reference>
<evidence type="ECO:0000313" key="2">
    <source>
        <dbReference type="EMBL" id="RHH18566.1"/>
    </source>
</evidence>
<dbReference type="InterPro" id="IPR001173">
    <property type="entry name" value="Glyco_trans_2-like"/>
</dbReference>
<proteinExistence type="predicted"/>
<protein>
    <submittedName>
        <fullName evidence="2">Glycosyltransferase</fullName>
    </submittedName>
</protein>
<dbReference type="InterPro" id="IPR029044">
    <property type="entry name" value="Nucleotide-diphossugar_trans"/>
</dbReference>
<dbReference type="AlphaFoldDB" id="A0A414W1Q7"/>
<name>A0A414W1Q7_9FIRM</name>
<gene>
    <name evidence="2" type="ORF">DW222_09550</name>
</gene>
<dbReference type="PANTHER" id="PTHR22916:SF3">
    <property type="entry name" value="UDP-GLCNAC:BETAGAL BETA-1,3-N-ACETYLGLUCOSAMINYLTRANSFERASE-LIKE PROTEIN 1"/>
    <property type="match status" value="1"/>
</dbReference>
<dbReference type="GO" id="GO:0016758">
    <property type="term" value="F:hexosyltransferase activity"/>
    <property type="evidence" value="ECO:0007669"/>
    <property type="project" value="UniProtKB-ARBA"/>
</dbReference>